<evidence type="ECO:0000313" key="7">
    <source>
        <dbReference type="EMBL" id="UUY05757.1"/>
    </source>
</evidence>
<keyword evidence="3 5" id="KW-1133">Transmembrane helix</keyword>
<reference evidence="8" key="1">
    <citation type="submission" date="2021-11" db="EMBL/GenBank/DDBJ databases">
        <title>Cultivation dependent microbiological survey of springs from the worlds oldest radium mine currently devoted to the extraction of radon-saturated water.</title>
        <authorList>
            <person name="Kapinusova G."/>
            <person name="Smrhova T."/>
            <person name="Strejcek M."/>
            <person name="Suman J."/>
            <person name="Jani K."/>
            <person name="Pajer P."/>
            <person name="Uhlik O."/>
        </authorList>
    </citation>
    <scope>NUCLEOTIDE SEQUENCE [LARGE SCALE GENOMIC DNA]</scope>
    <source>
        <strain evidence="8">J379</strain>
    </source>
</reference>
<feature type="transmembrane region" description="Helical" evidence="5">
    <location>
        <begin position="129"/>
        <end position="148"/>
    </location>
</feature>
<gene>
    <name evidence="7" type="ORF">LRS13_09625</name>
</gene>
<comment type="subcellular location">
    <subcellularLocation>
        <location evidence="1">Membrane</location>
        <topology evidence="1">Multi-pass membrane protein</topology>
    </subcellularLocation>
</comment>
<protein>
    <submittedName>
        <fullName evidence="7">Ferric reductase-like transmembrane domain-containing protein</fullName>
    </submittedName>
</protein>
<dbReference type="EMBL" id="CP088295">
    <property type="protein sequence ID" value="UUY05757.1"/>
    <property type="molecule type" value="Genomic_DNA"/>
</dbReference>
<evidence type="ECO:0000256" key="1">
    <source>
        <dbReference type="ARBA" id="ARBA00004141"/>
    </source>
</evidence>
<evidence type="ECO:0000256" key="2">
    <source>
        <dbReference type="ARBA" id="ARBA00022692"/>
    </source>
</evidence>
<evidence type="ECO:0000256" key="4">
    <source>
        <dbReference type="ARBA" id="ARBA00023136"/>
    </source>
</evidence>
<feature type="transmembrane region" description="Helical" evidence="5">
    <location>
        <begin position="97"/>
        <end position="117"/>
    </location>
</feature>
<evidence type="ECO:0000256" key="3">
    <source>
        <dbReference type="ARBA" id="ARBA00022989"/>
    </source>
</evidence>
<proteinExistence type="predicted"/>
<organism evidence="7 8">
    <name type="scientific">Svornostia abyssi</name>
    <dbReference type="NCBI Taxonomy" id="2898438"/>
    <lineage>
        <taxon>Bacteria</taxon>
        <taxon>Bacillati</taxon>
        <taxon>Actinomycetota</taxon>
        <taxon>Thermoleophilia</taxon>
        <taxon>Solirubrobacterales</taxon>
        <taxon>Baekduiaceae</taxon>
        <taxon>Svornostia</taxon>
    </lineage>
</organism>
<feature type="transmembrane region" description="Helical" evidence="5">
    <location>
        <begin position="58"/>
        <end position="77"/>
    </location>
</feature>
<sequence length="199" mass="21114">MNGPAPLEYGWWLASRASGIVALLCVTVSVAIGLMMAGKVSRRPGMAKALMGIHEQTALAGLLAIAVHGITLLGDPWLNPGPAGVVVPFAMEYRPVFTGLGIIAGWLAVLLGLSFYFRKRIGAKRWRSLHRATLLVWVLGVAHTIGAGTDGQSTWMLAFVGVSTAVIVPLLVLRMRGPRPVRRPAAPRPGSPPATQRVS</sequence>
<feature type="transmembrane region" description="Helical" evidence="5">
    <location>
        <begin position="20"/>
        <end position="37"/>
    </location>
</feature>
<dbReference type="InterPro" id="IPR013130">
    <property type="entry name" value="Fe3_Rdtase_TM_dom"/>
</dbReference>
<dbReference type="Proteomes" id="UP001058860">
    <property type="component" value="Chromosome"/>
</dbReference>
<dbReference type="RefSeq" id="WP_353866199.1">
    <property type="nucleotide sequence ID" value="NZ_CP088295.1"/>
</dbReference>
<evidence type="ECO:0000259" key="6">
    <source>
        <dbReference type="Pfam" id="PF01794"/>
    </source>
</evidence>
<evidence type="ECO:0000256" key="5">
    <source>
        <dbReference type="SAM" id="Phobius"/>
    </source>
</evidence>
<feature type="domain" description="Ferric oxidoreductase" evidence="6">
    <location>
        <begin position="19"/>
        <end position="141"/>
    </location>
</feature>
<name>A0ABY5PMG5_9ACTN</name>
<keyword evidence="4 5" id="KW-0472">Membrane</keyword>
<evidence type="ECO:0000313" key="8">
    <source>
        <dbReference type="Proteomes" id="UP001058860"/>
    </source>
</evidence>
<accession>A0ABY5PMG5</accession>
<feature type="transmembrane region" description="Helical" evidence="5">
    <location>
        <begin position="154"/>
        <end position="173"/>
    </location>
</feature>
<keyword evidence="2 5" id="KW-0812">Transmembrane</keyword>
<keyword evidence="8" id="KW-1185">Reference proteome</keyword>
<dbReference type="Pfam" id="PF01794">
    <property type="entry name" value="Ferric_reduct"/>
    <property type="match status" value="1"/>
</dbReference>